<dbReference type="CDD" id="cd12935">
    <property type="entry name" value="LEM_like"/>
    <property type="match status" value="1"/>
</dbReference>
<feature type="compositionally biased region" description="Low complexity" evidence="1">
    <location>
        <begin position="109"/>
        <end position="125"/>
    </location>
</feature>
<evidence type="ECO:0000313" key="3">
    <source>
        <dbReference type="EMBL" id="EER08501.1"/>
    </source>
</evidence>
<dbReference type="AlphaFoldDB" id="C5L435"/>
<name>C5L435_PERM5</name>
<organism evidence="4">
    <name type="scientific">Perkinsus marinus (strain ATCC 50983 / TXsc)</name>
    <dbReference type="NCBI Taxonomy" id="423536"/>
    <lineage>
        <taxon>Eukaryota</taxon>
        <taxon>Sar</taxon>
        <taxon>Alveolata</taxon>
        <taxon>Perkinsozoa</taxon>
        <taxon>Perkinsea</taxon>
        <taxon>Perkinsida</taxon>
        <taxon>Perkinsidae</taxon>
        <taxon>Perkinsus</taxon>
    </lineage>
</organism>
<evidence type="ECO:0000259" key="2">
    <source>
        <dbReference type="Pfam" id="PF12949"/>
    </source>
</evidence>
<proteinExistence type="predicted"/>
<dbReference type="RefSeq" id="XP_002776685.1">
    <property type="nucleotide sequence ID" value="XM_002776639.1"/>
</dbReference>
<reference evidence="3 4" key="1">
    <citation type="submission" date="2008-07" db="EMBL/GenBank/DDBJ databases">
        <authorList>
            <person name="El-Sayed N."/>
            <person name="Caler E."/>
            <person name="Inman J."/>
            <person name="Amedeo P."/>
            <person name="Hass B."/>
            <person name="Wortman J."/>
        </authorList>
    </citation>
    <scope>NUCLEOTIDE SEQUENCE [LARGE SCALE GENOMIC DNA]</scope>
    <source>
        <strain evidence="4">ATCC 50983 / TXsc</strain>
    </source>
</reference>
<accession>C5L435</accession>
<gene>
    <name evidence="3" type="ORF">Pmar_PMAR015920</name>
</gene>
<protein>
    <recommendedName>
        <fullName evidence="2">HeH/LEM domain-containing protein</fullName>
    </recommendedName>
</protein>
<feature type="region of interest" description="Disordered" evidence="1">
    <location>
        <begin position="50"/>
        <end position="157"/>
    </location>
</feature>
<dbReference type="InterPro" id="IPR025856">
    <property type="entry name" value="HeH/LEM_domain"/>
</dbReference>
<evidence type="ECO:0000313" key="4">
    <source>
        <dbReference type="Proteomes" id="UP000007800"/>
    </source>
</evidence>
<dbReference type="GeneID" id="9041864"/>
<dbReference type="InterPro" id="IPR011015">
    <property type="entry name" value="LEM/LEM-like_dom_sf"/>
</dbReference>
<dbReference type="Pfam" id="PF12949">
    <property type="entry name" value="HeH"/>
    <property type="match status" value="1"/>
</dbReference>
<evidence type="ECO:0000256" key="1">
    <source>
        <dbReference type="SAM" id="MobiDB-lite"/>
    </source>
</evidence>
<keyword evidence="4" id="KW-1185">Reference proteome</keyword>
<feature type="domain" description="HeH/LEM" evidence="2">
    <location>
        <begin position="11"/>
        <end position="42"/>
    </location>
</feature>
<sequence>MSSSPGNYAAMTIAELRSILTRNGVKVPQSSVKKAVLVNMCLKELGPVVSRRESSIASPLPQTPSSSGGKSPVRSRRGPSSRDRGSRVSKSSRVGRESTSRAKTKSQGSAVTRRSSRARTSISSAFDSEGTDLVDVARMFSSDEEEMSDSKGPTSES</sequence>
<dbReference type="Gene3D" id="1.10.720.40">
    <property type="match status" value="1"/>
</dbReference>
<dbReference type="EMBL" id="GG678949">
    <property type="protein sequence ID" value="EER08501.1"/>
    <property type="molecule type" value="Genomic_DNA"/>
</dbReference>
<dbReference type="InParanoid" id="C5L435"/>
<dbReference type="Proteomes" id="UP000007800">
    <property type="component" value="Unassembled WGS sequence"/>
</dbReference>